<feature type="transmembrane region" description="Helical" evidence="6">
    <location>
        <begin position="6"/>
        <end position="27"/>
    </location>
</feature>
<protein>
    <submittedName>
        <fullName evidence="7">RmuC family</fullName>
    </submittedName>
</protein>
<keyword evidence="6" id="KW-0812">Transmembrane</keyword>
<reference evidence="7 8" key="1">
    <citation type="submission" date="2019-01" db="EMBL/GenBank/DDBJ databases">
        <authorList>
            <consortium name="Pathogen Informatics"/>
        </authorList>
    </citation>
    <scope>NUCLEOTIDE SEQUENCE [LARGE SCALE GENOMIC DNA]</scope>
    <source>
        <strain evidence="7 8">NCTC10184</strain>
    </source>
</reference>
<evidence type="ECO:0000256" key="6">
    <source>
        <dbReference type="SAM" id="Phobius"/>
    </source>
</evidence>
<evidence type="ECO:0000256" key="4">
    <source>
        <dbReference type="ARBA" id="ARBA00023172"/>
    </source>
</evidence>
<dbReference type="Pfam" id="PF02646">
    <property type="entry name" value="RmuC"/>
    <property type="match status" value="1"/>
</dbReference>
<dbReference type="InterPro" id="IPR003798">
    <property type="entry name" value="DNA_recombination_RmuC"/>
</dbReference>
<dbReference type="AlphaFoldDB" id="A0A449BAF7"/>
<evidence type="ECO:0000313" key="7">
    <source>
        <dbReference type="EMBL" id="VEU78168.1"/>
    </source>
</evidence>
<gene>
    <name evidence="7" type="ORF">NCTC10184_00395</name>
</gene>
<dbReference type="EMBL" id="LR215043">
    <property type="protein sequence ID" value="VEU78168.1"/>
    <property type="molecule type" value="Genomic_DNA"/>
</dbReference>
<evidence type="ECO:0000256" key="1">
    <source>
        <dbReference type="ARBA" id="ARBA00003416"/>
    </source>
</evidence>
<dbReference type="OrthoDB" id="370725at2"/>
<dbReference type="KEGG" id="mcob:NCTC10184_00395"/>
<dbReference type="PANTHER" id="PTHR30563:SF0">
    <property type="entry name" value="DNA RECOMBINATION PROTEIN RMUC"/>
    <property type="match status" value="1"/>
</dbReference>
<keyword evidence="3 5" id="KW-0175">Coiled coil</keyword>
<comment type="similarity">
    <text evidence="2">Belongs to the RmuC family.</text>
</comment>
<feature type="coiled-coil region" evidence="5">
    <location>
        <begin position="185"/>
        <end position="212"/>
    </location>
</feature>
<name>A0A449BAF7_9BACT</name>
<evidence type="ECO:0000256" key="2">
    <source>
        <dbReference type="ARBA" id="ARBA00009840"/>
    </source>
</evidence>
<evidence type="ECO:0000256" key="5">
    <source>
        <dbReference type="SAM" id="Coils"/>
    </source>
</evidence>
<keyword evidence="4" id="KW-0233">DNA recombination</keyword>
<comment type="function">
    <text evidence="1">Involved in DNA recombination.</text>
</comment>
<organism evidence="7 8">
    <name type="scientific">Mycoplasmopsis columbinasalis</name>
    <dbReference type="NCBI Taxonomy" id="114880"/>
    <lineage>
        <taxon>Bacteria</taxon>
        <taxon>Bacillati</taxon>
        <taxon>Mycoplasmatota</taxon>
        <taxon>Mycoplasmoidales</taxon>
        <taxon>Metamycoplasmataceae</taxon>
        <taxon>Mycoplasmopsis</taxon>
    </lineage>
</organism>
<dbReference type="PANTHER" id="PTHR30563">
    <property type="entry name" value="DNA RECOMBINATION PROTEIN RMUC"/>
    <property type="match status" value="1"/>
</dbReference>
<keyword evidence="6" id="KW-1133">Transmembrane helix</keyword>
<keyword evidence="8" id="KW-1185">Reference proteome</keyword>
<evidence type="ECO:0000256" key="3">
    <source>
        <dbReference type="ARBA" id="ARBA00023054"/>
    </source>
</evidence>
<dbReference type="Proteomes" id="UP000290876">
    <property type="component" value="Chromosome"/>
</dbReference>
<sequence>MAIALIIFSILCVLISIITLALVIVFSKKEAKIDDNKLKNLLELILANKKTDFASELVTKNADFEKHLTSNLEEHIKVYAGDVETTLQKHLFGEEKTSFLSVLKRDFDILKKSIEDEKNKVNAELNTLKTEQTAFLNNFHLKRTQDNNQLTSLVTTKMTEIQQNTTDKLKEIELYVKSKLQQELSTAIKTEFQNAKDAVERLQQNVQVIQDVNQHILQLHSIFSNNKKIGLAGEFILEDMLADRYGNKEVDGLLKFQHTIKDDKIVDATIKLYTNNSQNKFIYLPIDSKFPYTTFNNYLVEEKDKSKAEEALLLSIRKKFEEAASYVIDGVTTSHVLMFLPSETLYYFLITHKKFLDLKKEFPNVIPVSPSTIICFIDMYRAMNQYSALTQNLNVLFGSLKKLMSHVAAISTGLTDSRKKQIDSYNALVKVAKEFTNATVGIENFLNTTGFSADSLEPLEAAQKIFNDEYKNKAIEASFESGEAISRTYKK</sequence>
<dbReference type="GO" id="GO:0006310">
    <property type="term" value="P:DNA recombination"/>
    <property type="evidence" value="ECO:0007669"/>
    <property type="project" value="UniProtKB-KW"/>
</dbReference>
<proteinExistence type="inferred from homology"/>
<keyword evidence="6" id="KW-0472">Membrane</keyword>
<dbReference type="RefSeq" id="WP_129623014.1">
    <property type="nucleotide sequence ID" value="NZ_LR215043.1"/>
</dbReference>
<feature type="coiled-coil region" evidence="5">
    <location>
        <begin position="100"/>
        <end position="131"/>
    </location>
</feature>
<accession>A0A449BAF7</accession>
<evidence type="ECO:0000313" key="8">
    <source>
        <dbReference type="Proteomes" id="UP000290876"/>
    </source>
</evidence>